<protein>
    <submittedName>
        <fullName evidence="1">11936_t:CDS:1</fullName>
    </submittedName>
</protein>
<evidence type="ECO:0000313" key="2">
    <source>
        <dbReference type="Proteomes" id="UP000789920"/>
    </source>
</evidence>
<gene>
    <name evidence="1" type="ORF">RPERSI_LOCUS32566</name>
</gene>
<feature type="non-terminal residue" evidence="1">
    <location>
        <position position="136"/>
    </location>
</feature>
<sequence>GKLLEQLQWDKGRIIKMGWTDAEQLVVVMEDGIIRLYDIHGDFTQFSLGKEAKDHLVIDCKIWGTGLVALTGNFKLIALINFEEPRPKLMADPGLNEPPHSWTLVPPQYTLSRHVEVFLATGTTILTVDAIESQDQ</sequence>
<dbReference type="EMBL" id="CAJVQC010136519">
    <property type="protein sequence ID" value="CAG8842995.1"/>
    <property type="molecule type" value="Genomic_DNA"/>
</dbReference>
<proteinExistence type="predicted"/>
<feature type="non-terminal residue" evidence="1">
    <location>
        <position position="1"/>
    </location>
</feature>
<comment type="caution">
    <text evidence="1">The sequence shown here is derived from an EMBL/GenBank/DDBJ whole genome shotgun (WGS) entry which is preliminary data.</text>
</comment>
<name>A0ACA9SM94_9GLOM</name>
<reference evidence="1" key="1">
    <citation type="submission" date="2021-06" db="EMBL/GenBank/DDBJ databases">
        <authorList>
            <person name="Kallberg Y."/>
            <person name="Tangrot J."/>
            <person name="Rosling A."/>
        </authorList>
    </citation>
    <scope>NUCLEOTIDE SEQUENCE</scope>
    <source>
        <strain evidence="1">MA461A</strain>
    </source>
</reference>
<evidence type="ECO:0000313" key="1">
    <source>
        <dbReference type="EMBL" id="CAG8842995.1"/>
    </source>
</evidence>
<keyword evidence="2" id="KW-1185">Reference proteome</keyword>
<accession>A0ACA9SM94</accession>
<dbReference type="Proteomes" id="UP000789920">
    <property type="component" value="Unassembled WGS sequence"/>
</dbReference>
<organism evidence="1 2">
    <name type="scientific">Racocetra persica</name>
    <dbReference type="NCBI Taxonomy" id="160502"/>
    <lineage>
        <taxon>Eukaryota</taxon>
        <taxon>Fungi</taxon>
        <taxon>Fungi incertae sedis</taxon>
        <taxon>Mucoromycota</taxon>
        <taxon>Glomeromycotina</taxon>
        <taxon>Glomeromycetes</taxon>
        <taxon>Diversisporales</taxon>
        <taxon>Gigasporaceae</taxon>
        <taxon>Racocetra</taxon>
    </lineage>
</organism>